<dbReference type="RefSeq" id="XP_040669054.1">
    <property type="nucleotide sequence ID" value="XM_040812667.1"/>
</dbReference>
<name>A0A1L9PP91_ASPVE</name>
<protein>
    <recommendedName>
        <fullName evidence="9">SET domain-containing protein</fullName>
    </recommendedName>
</protein>
<dbReference type="VEuPathDB" id="FungiDB:ASPVEDRAFT_42809"/>
<evidence type="ECO:0000256" key="5">
    <source>
        <dbReference type="ARBA" id="ARBA00022679"/>
    </source>
</evidence>
<dbReference type="SUPFAM" id="SSF82199">
    <property type="entry name" value="SET domain"/>
    <property type="match status" value="1"/>
</dbReference>
<evidence type="ECO:0000259" key="9">
    <source>
        <dbReference type="PROSITE" id="PS50280"/>
    </source>
</evidence>
<keyword evidence="5" id="KW-0808">Transferase</keyword>
<evidence type="ECO:0000313" key="11">
    <source>
        <dbReference type="Proteomes" id="UP000184073"/>
    </source>
</evidence>
<dbReference type="InterPro" id="IPR050777">
    <property type="entry name" value="SET2_Histone-Lys_MeTrsfase"/>
</dbReference>
<reference evidence="11" key="1">
    <citation type="journal article" date="2017" name="Genome Biol.">
        <title>Comparative genomics reveals high biological diversity and specific adaptations in the industrially and medically important fungal genus Aspergillus.</title>
        <authorList>
            <person name="de Vries R.P."/>
            <person name="Riley R."/>
            <person name="Wiebenga A."/>
            <person name="Aguilar-Osorio G."/>
            <person name="Amillis S."/>
            <person name="Uchima C.A."/>
            <person name="Anderluh G."/>
            <person name="Asadollahi M."/>
            <person name="Askin M."/>
            <person name="Barry K."/>
            <person name="Battaglia E."/>
            <person name="Bayram O."/>
            <person name="Benocci T."/>
            <person name="Braus-Stromeyer S.A."/>
            <person name="Caldana C."/>
            <person name="Canovas D."/>
            <person name="Cerqueira G.C."/>
            <person name="Chen F."/>
            <person name="Chen W."/>
            <person name="Choi C."/>
            <person name="Clum A."/>
            <person name="Dos Santos R.A."/>
            <person name="Damasio A.R."/>
            <person name="Diallinas G."/>
            <person name="Emri T."/>
            <person name="Fekete E."/>
            <person name="Flipphi M."/>
            <person name="Freyberg S."/>
            <person name="Gallo A."/>
            <person name="Gournas C."/>
            <person name="Habgood R."/>
            <person name="Hainaut M."/>
            <person name="Harispe M.L."/>
            <person name="Henrissat B."/>
            <person name="Hilden K.S."/>
            <person name="Hope R."/>
            <person name="Hossain A."/>
            <person name="Karabika E."/>
            <person name="Karaffa L."/>
            <person name="Karanyi Z."/>
            <person name="Krasevec N."/>
            <person name="Kuo A."/>
            <person name="Kusch H."/>
            <person name="LaButti K."/>
            <person name="Lagendijk E.L."/>
            <person name="Lapidus A."/>
            <person name="Levasseur A."/>
            <person name="Lindquist E."/>
            <person name="Lipzen A."/>
            <person name="Logrieco A.F."/>
            <person name="MacCabe A."/>
            <person name="Maekelae M.R."/>
            <person name="Malavazi I."/>
            <person name="Melin P."/>
            <person name="Meyer V."/>
            <person name="Mielnichuk N."/>
            <person name="Miskei M."/>
            <person name="Molnar A.P."/>
            <person name="Mule G."/>
            <person name="Ngan C.Y."/>
            <person name="Orejas M."/>
            <person name="Orosz E."/>
            <person name="Ouedraogo J.P."/>
            <person name="Overkamp K.M."/>
            <person name="Park H.-S."/>
            <person name="Perrone G."/>
            <person name="Piumi F."/>
            <person name="Punt P.J."/>
            <person name="Ram A.F."/>
            <person name="Ramon A."/>
            <person name="Rauscher S."/>
            <person name="Record E."/>
            <person name="Riano-Pachon D.M."/>
            <person name="Robert V."/>
            <person name="Roehrig J."/>
            <person name="Ruller R."/>
            <person name="Salamov A."/>
            <person name="Salih N.S."/>
            <person name="Samson R.A."/>
            <person name="Sandor E."/>
            <person name="Sanguinetti M."/>
            <person name="Schuetze T."/>
            <person name="Sepcic K."/>
            <person name="Shelest E."/>
            <person name="Sherlock G."/>
            <person name="Sophianopoulou V."/>
            <person name="Squina F.M."/>
            <person name="Sun H."/>
            <person name="Susca A."/>
            <person name="Todd R.B."/>
            <person name="Tsang A."/>
            <person name="Unkles S.E."/>
            <person name="van de Wiele N."/>
            <person name="van Rossen-Uffink D."/>
            <person name="Oliveira J.V."/>
            <person name="Vesth T.C."/>
            <person name="Visser J."/>
            <person name="Yu J.-H."/>
            <person name="Zhou M."/>
            <person name="Andersen M.R."/>
            <person name="Archer D.B."/>
            <person name="Baker S.E."/>
            <person name="Benoit I."/>
            <person name="Brakhage A.A."/>
            <person name="Braus G.H."/>
            <person name="Fischer R."/>
            <person name="Frisvad J.C."/>
            <person name="Goldman G.H."/>
            <person name="Houbraken J."/>
            <person name="Oakley B."/>
            <person name="Pocsi I."/>
            <person name="Scazzocchio C."/>
            <person name="Seiboth B."/>
            <person name="vanKuyk P.A."/>
            <person name="Wortman J."/>
            <person name="Dyer P.S."/>
            <person name="Grigoriev I.V."/>
        </authorList>
    </citation>
    <scope>NUCLEOTIDE SEQUENCE [LARGE SCALE GENOMIC DNA]</scope>
    <source>
        <strain evidence="11">CBS 583.65</strain>
    </source>
</reference>
<dbReference type="EMBL" id="KV878130">
    <property type="protein sequence ID" value="OJJ03292.1"/>
    <property type="molecule type" value="Genomic_DNA"/>
</dbReference>
<feature type="region of interest" description="Disordered" evidence="8">
    <location>
        <begin position="1"/>
        <end position="36"/>
    </location>
</feature>
<keyword evidence="6" id="KW-0949">S-adenosyl-L-methionine</keyword>
<keyword evidence="4" id="KW-0489">Methyltransferase</keyword>
<dbReference type="PANTHER" id="PTHR22884">
    <property type="entry name" value="SET DOMAIN PROTEINS"/>
    <property type="match status" value="1"/>
</dbReference>
<feature type="compositionally biased region" description="Polar residues" evidence="8">
    <location>
        <begin position="1"/>
        <end position="11"/>
    </location>
</feature>
<dbReference type="PROSITE" id="PS50280">
    <property type="entry name" value="SET"/>
    <property type="match status" value="1"/>
</dbReference>
<dbReference type="Gene3D" id="2.170.270.10">
    <property type="entry name" value="SET domain"/>
    <property type="match status" value="1"/>
</dbReference>
<dbReference type="GO" id="GO:0005634">
    <property type="term" value="C:nucleus"/>
    <property type="evidence" value="ECO:0007669"/>
    <property type="project" value="UniProtKB-SubCell"/>
</dbReference>
<feature type="domain" description="SET" evidence="9">
    <location>
        <begin position="300"/>
        <end position="413"/>
    </location>
</feature>
<organism evidence="10 11">
    <name type="scientific">Aspergillus versicolor CBS 583.65</name>
    <dbReference type="NCBI Taxonomy" id="1036611"/>
    <lineage>
        <taxon>Eukaryota</taxon>
        <taxon>Fungi</taxon>
        <taxon>Dikarya</taxon>
        <taxon>Ascomycota</taxon>
        <taxon>Pezizomycotina</taxon>
        <taxon>Eurotiomycetes</taxon>
        <taxon>Eurotiomycetidae</taxon>
        <taxon>Eurotiales</taxon>
        <taxon>Aspergillaceae</taxon>
        <taxon>Aspergillus</taxon>
        <taxon>Aspergillus subgen. Nidulantes</taxon>
    </lineage>
</organism>
<evidence type="ECO:0000256" key="3">
    <source>
        <dbReference type="ARBA" id="ARBA00022454"/>
    </source>
</evidence>
<dbReference type="GO" id="GO:0008168">
    <property type="term" value="F:methyltransferase activity"/>
    <property type="evidence" value="ECO:0007669"/>
    <property type="project" value="UniProtKB-KW"/>
</dbReference>
<dbReference type="InterPro" id="IPR001214">
    <property type="entry name" value="SET_dom"/>
</dbReference>
<comment type="subcellular location">
    <subcellularLocation>
        <location evidence="2">Chromosome</location>
    </subcellularLocation>
    <subcellularLocation>
        <location evidence="1">Nucleus</location>
    </subcellularLocation>
</comment>
<dbReference type="OrthoDB" id="308383at2759"/>
<evidence type="ECO:0000256" key="6">
    <source>
        <dbReference type="ARBA" id="ARBA00022691"/>
    </source>
</evidence>
<evidence type="ECO:0000256" key="1">
    <source>
        <dbReference type="ARBA" id="ARBA00004123"/>
    </source>
</evidence>
<evidence type="ECO:0000256" key="7">
    <source>
        <dbReference type="ARBA" id="ARBA00023242"/>
    </source>
</evidence>
<evidence type="ECO:0000313" key="10">
    <source>
        <dbReference type="EMBL" id="OJJ03292.1"/>
    </source>
</evidence>
<proteinExistence type="predicted"/>
<keyword evidence="11" id="KW-1185">Reference proteome</keyword>
<evidence type="ECO:0000256" key="4">
    <source>
        <dbReference type="ARBA" id="ARBA00022603"/>
    </source>
</evidence>
<dbReference type="STRING" id="1036611.A0A1L9PP91"/>
<evidence type="ECO:0000256" key="2">
    <source>
        <dbReference type="ARBA" id="ARBA00004286"/>
    </source>
</evidence>
<dbReference type="InterPro" id="IPR046341">
    <property type="entry name" value="SET_dom_sf"/>
</dbReference>
<dbReference type="Proteomes" id="UP000184073">
    <property type="component" value="Unassembled WGS sequence"/>
</dbReference>
<dbReference type="Pfam" id="PF00856">
    <property type="entry name" value="SET"/>
    <property type="match status" value="1"/>
</dbReference>
<keyword evidence="3" id="KW-0158">Chromosome</keyword>
<keyword evidence="7" id="KW-0539">Nucleus</keyword>
<dbReference type="GO" id="GO:0005694">
    <property type="term" value="C:chromosome"/>
    <property type="evidence" value="ECO:0007669"/>
    <property type="project" value="UniProtKB-SubCell"/>
</dbReference>
<accession>A0A1L9PP91</accession>
<evidence type="ECO:0000256" key="8">
    <source>
        <dbReference type="SAM" id="MobiDB-lite"/>
    </source>
</evidence>
<gene>
    <name evidence="10" type="ORF">ASPVEDRAFT_42809</name>
</gene>
<dbReference type="GO" id="GO:0032259">
    <property type="term" value="P:methylation"/>
    <property type="evidence" value="ECO:0007669"/>
    <property type="project" value="UniProtKB-KW"/>
</dbReference>
<dbReference type="GeneID" id="63728178"/>
<dbReference type="SMART" id="SM00317">
    <property type="entry name" value="SET"/>
    <property type="match status" value="1"/>
</dbReference>
<sequence length="441" mass="50961">MPQLRSTSTKTLLGGVPLRQKRTRKDASVGESLEGQRYEKKQKRNLAAYPPQMQEQVSNLVSDILASIYYDINYVCILRGSIRLDPTAETVAQYRLQFRESGDLLDRVVGWFINRGTSAHNGSDPNFYFDPRGTIRRLEEFVTIFGWKMLSICMVAEGFRRACREIRHSVIWAEFLEKVRENQWSIEVFARSRNLDWRGQLLKYAPLELIPELHSELRPVRKMWEQHPHHVVQTLDKKVRRPMFEGMPQVHIDEPIFDPRNWEIDGRVEDPTARIPSDGDCDLCGSVDICDCVLDFSVGSLVELVDRPLTGTGVRALADFKKGDILGQFVGELHHPDYDGDHIYSLMHASKTDPEYFLAIVSPRKYGNWTRYIAHSCRPSTEFNYRTVGRRTVMTVEAKRDIAPFEDLTINYGSDYWARRECMCGETNCVSRQRSSQWDGV</sequence>
<dbReference type="AlphaFoldDB" id="A0A1L9PP91"/>